<dbReference type="InterPro" id="IPR005467">
    <property type="entry name" value="His_kinase_dom"/>
</dbReference>
<dbReference type="Pfam" id="PF00512">
    <property type="entry name" value="HisKA"/>
    <property type="match status" value="1"/>
</dbReference>
<dbReference type="PANTHER" id="PTHR42878:SF7">
    <property type="entry name" value="SENSOR HISTIDINE KINASE GLRK"/>
    <property type="match status" value="1"/>
</dbReference>
<keyword evidence="10" id="KW-1133">Transmembrane helix</keyword>
<keyword evidence="10" id="KW-0472">Membrane</keyword>
<feature type="transmembrane region" description="Helical" evidence="10">
    <location>
        <begin position="12"/>
        <end position="31"/>
    </location>
</feature>
<gene>
    <name evidence="13" type="ORF">DZC75_18005</name>
</gene>
<dbReference type="InterPro" id="IPR036097">
    <property type="entry name" value="HisK_dim/P_sf"/>
</dbReference>
<feature type="transmembrane region" description="Helical" evidence="10">
    <location>
        <begin position="139"/>
        <end position="158"/>
    </location>
</feature>
<feature type="transmembrane region" description="Helical" evidence="10">
    <location>
        <begin position="115"/>
        <end position="133"/>
    </location>
</feature>
<evidence type="ECO:0000256" key="9">
    <source>
        <dbReference type="PROSITE-ProRule" id="PRU00169"/>
    </source>
</evidence>
<proteinExistence type="predicted"/>
<evidence type="ECO:0000256" key="10">
    <source>
        <dbReference type="SAM" id="Phobius"/>
    </source>
</evidence>
<keyword evidence="10" id="KW-0812">Transmembrane</keyword>
<evidence type="ECO:0000256" key="5">
    <source>
        <dbReference type="ARBA" id="ARBA00022741"/>
    </source>
</evidence>
<name>A0AAI8KFF4_9PSED</name>
<dbReference type="InterPro" id="IPR050351">
    <property type="entry name" value="BphY/WalK/GraS-like"/>
</dbReference>
<evidence type="ECO:0000259" key="12">
    <source>
        <dbReference type="PROSITE" id="PS50110"/>
    </source>
</evidence>
<dbReference type="Pfam" id="PF02518">
    <property type="entry name" value="HATPase_c"/>
    <property type="match status" value="1"/>
</dbReference>
<dbReference type="InterPro" id="IPR011006">
    <property type="entry name" value="CheY-like_superfamily"/>
</dbReference>
<dbReference type="EMBL" id="CP031641">
    <property type="protein sequence ID" value="AXO90910.1"/>
    <property type="molecule type" value="Genomic_DNA"/>
</dbReference>
<feature type="transmembrane region" description="Helical" evidence="10">
    <location>
        <begin position="38"/>
        <end position="60"/>
    </location>
</feature>
<evidence type="ECO:0000256" key="2">
    <source>
        <dbReference type="ARBA" id="ARBA00012438"/>
    </source>
</evidence>
<dbReference type="AlphaFoldDB" id="A0AAI8KFF4"/>
<evidence type="ECO:0000256" key="6">
    <source>
        <dbReference type="ARBA" id="ARBA00022777"/>
    </source>
</evidence>
<organism evidence="13 14">
    <name type="scientific">Pseudomonas parafulva</name>
    <dbReference type="NCBI Taxonomy" id="157782"/>
    <lineage>
        <taxon>Bacteria</taxon>
        <taxon>Pseudomonadati</taxon>
        <taxon>Pseudomonadota</taxon>
        <taxon>Gammaproteobacteria</taxon>
        <taxon>Pseudomonadales</taxon>
        <taxon>Pseudomonadaceae</taxon>
        <taxon>Pseudomonas</taxon>
    </lineage>
</organism>
<dbReference type="SUPFAM" id="SSF55874">
    <property type="entry name" value="ATPase domain of HSP90 chaperone/DNA topoisomerase II/histidine kinase"/>
    <property type="match status" value="1"/>
</dbReference>
<feature type="domain" description="Histidine kinase" evidence="11">
    <location>
        <begin position="185"/>
        <end position="393"/>
    </location>
</feature>
<dbReference type="InterPro" id="IPR036890">
    <property type="entry name" value="HATPase_C_sf"/>
</dbReference>
<feature type="transmembrane region" description="Helical" evidence="10">
    <location>
        <begin position="80"/>
        <end position="103"/>
    </location>
</feature>
<dbReference type="CDD" id="cd00082">
    <property type="entry name" value="HisKA"/>
    <property type="match status" value="1"/>
</dbReference>
<dbReference type="Gene3D" id="3.40.50.2300">
    <property type="match status" value="1"/>
</dbReference>
<dbReference type="InterPro" id="IPR003661">
    <property type="entry name" value="HisK_dim/P_dom"/>
</dbReference>
<evidence type="ECO:0000313" key="14">
    <source>
        <dbReference type="Proteomes" id="UP000258127"/>
    </source>
</evidence>
<dbReference type="RefSeq" id="WP_116890172.1">
    <property type="nucleotide sequence ID" value="NZ_CP031641.1"/>
</dbReference>
<dbReference type="InterPro" id="IPR003594">
    <property type="entry name" value="HATPase_dom"/>
</dbReference>
<dbReference type="InterPro" id="IPR001789">
    <property type="entry name" value="Sig_transdc_resp-reg_receiver"/>
</dbReference>
<evidence type="ECO:0000256" key="8">
    <source>
        <dbReference type="ARBA" id="ARBA00023012"/>
    </source>
</evidence>
<evidence type="ECO:0000313" key="13">
    <source>
        <dbReference type="EMBL" id="AXO90910.1"/>
    </source>
</evidence>
<keyword evidence="3 9" id="KW-0597">Phosphoprotein</keyword>
<keyword evidence="14" id="KW-1185">Reference proteome</keyword>
<evidence type="ECO:0000259" key="11">
    <source>
        <dbReference type="PROSITE" id="PS50109"/>
    </source>
</evidence>
<sequence>MAEVKSEVDQATLRLIVSSIALVYMLALAVFNADRAMTYLPIITYITTFIFVSVFLRLAIKRWPGHFFWRRLLSMFHDYAGIAFALALGGEAALPIYVALLWVTLGNGMRFGSRYLAWATGIALATLVLVFWFDPYWHSQPYMFLTLMVTTIVVPAYADVLLKRTRQASQEAMVANQEKSRFLAQASHDLRQPIHSIGLFTACLRDANLPREELRLVDNIDRSLHTVSQLFRSILDIYTLDNGQLEPQSEPVNLDALLQDVVKQNQEAARWAGVELRLRPCRYWVEVNPGLLTTLVQNLVSNALKYAAGQPVLIGVRRRGSELVIVIYDKGRGIAAEHLPEVFKEFYRVRHERDKDVEGLGLGLSIVQRIGRLIGLQVHLHSRVERGTCASVRGLKAIAPRIDVARPAPVQSRLQGLRVCLVEDDASVLMATSALLEKWGCEVEGHSDGLNVITECDIIIADYDLGTKISGAECIAAIRERRGWEVPAMIMTGHEMARIRALVQDQNISVLAKPVRPPELRAVLLEQVKVMAAERCAV</sequence>
<dbReference type="Gene3D" id="1.10.287.130">
    <property type="match status" value="1"/>
</dbReference>
<dbReference type="GO" id="GO:0005524">
    <property type="term" value="F:ATP binding"/>
    <property type="evidence" value="ECO:0007669"/>
    <property type="project" value="UniProtKB-KW"/>
</dbReference>
<dbReference type="CDD" id="cd00156">
    <property type="entry name" value="REC"/>
    <property type="match status" value="1"/>
</dbReference>
<evidence type="ECO:0000256" key="4">
    <source>
        <dbReference type="ARBA" id="ARBA00022679"/>
    </source>
</evidence>
<keyword evidence="7" id="KW-0067">ATP-binding</keyword>
<reference evidence="13 14" key="1">
    <citation type="submission" date="2018-08" db="EMBL/GenBank/DDBJ databases">
        <authorList>
            <person name="Lee Y."/>
            <person name="Kakembo D."/>
        </authorList>
    </citation>
    <scope>NUCLEOTIDE SEQUENCE [LARGE SCALE GENOMIC DNA]</scope>
    <source>
        <strain evidence="13 14">JBCS1880</strain>
    </source>
</reference>
<dbReference type="PANTHER" id="PTHR42878">
    <property type="entry name" value="TWO-COMPONENT HISTIDINE KINASE"/>
    <property type="match status" value="1"/>
</dbReference>
<dbReference type="SUPFAM" id="SSF52172">
    <property type="entry name" value="CheY-like"/>
    <property type="match status" value="1"/>
</dbReference>
<evidence type="ECO:0000256" key="3">
    <source>
        <dbReference type="ARBA" id="ARBA00022553"/>
    </source>
</evidence>
<dbReference type="PROSITE" id="PS50109">
    <property type="entry name" value="HIS_KIN"/>
    <property type="match status" value="1"/>
</dbReference>
<accession>A0AAI8KFF4</accession>
<evidence type="ECO:0000256" key="7">
    <source>
        <dbReference type="ARBA" id="ARBA00022840"/>
    </source>
</evidence>
<feature type="modified residue" description="4-aspartylphosphate" evidence="9">
    <location>
        <position position="462"/>
    </location>
</feature>
<keyword evidence="6" id="KW-0418">Kinase</keyword>
<dbReference type="GO" id="GO:0007234">
    <property type="term" value="P:osmosensory signaling via phosphorelay pathway"/>
    <property type="evidence" value="ECO:0007669"/>
    <property type="project" value="TreeGrafter"/>
</dbReference>
<dbReference type="EC" id="2.7.13.3" evidence="2"/>
<dbReference type="GO" id="GO:0000156">
    <property type="term" value="F:phosphorelay response regulator activity"/>
    <property type="evidence" value="ECO:0007669"/>
    <property type="project" value="TreeGrafter"/>
</dbReference>
<dbReference type="GO" id="GO:0030295">
    <property type="term" value="F:protein kinase activator activity"/>
    <property type="evidence" value="ECO:0007669"/>
    <property type="project" value="TreeGrafter"/>
</dbReference>
<dbReference type="SMART" id="SM00387">
    <property type="entry name" value="HATPase_c"/>
    <property type="match status" value="1"/>
</dbReference>
<dbReference type="CDD" id="cd00075">
    <property type="entry name" value="HATPase"/>
    <property type="match status" value="1"/>
</dbReference>
<evidence type="ECO:0000256" key="1">
    <source>
        <dbReference type="ARBA" id="ARBA00000085"/>
    </source>
</evidence>
<dbReference type="SUPFAM" id="SSF47384">
    <property type="entry name" value="Homodimeric domain of signal transducing histidine kinase"/>
    <property type="match status" value="1"/>
</dbReference>
<dbReference type="SMART" id="SM00448">
    <property type="entry name" value="REC"/>
    <property type="match status" value="1"/>
</dbReference>
<keyword evidence="8" id="KW-0902">Two-component regulatory system</keyword>
<keyword evidence="5" id="KW-0547">Nucleotide-binding</keyword>
<comment type="catalytic activity">
    <reaction evidence="1">
        <text>ATP + protein L-histidine = ADP + protein N-phospho-L-histidine.</text>
        <dbReference type="EC" id="2.7.13.3"/>
    </reaction>
</comment>
<dbReference type="Pfam" id="PF00072">
    <property type="entry name" value="Response_reg"/>
    <property type="match status" value="1"/>
</dbReference>
<dbReference type="SMART" id="SM00388">
    <property type="entry name" value="HisKA"/>
    <property type="match status" value="1"/>
</dbReference>
<dbReference type="PRINTS" id="PR00344">
    <property type="entry name" value="BCTRLSENSOR"/>
</dbReference>
<feature type="domain" description="Response regulatory" evidence="12">
    <location>
        <begin position="418"/>
        <end position="528"/>
    </location>
</feature>
<dbReference type="GO" id="GO:0000155">
    <property type="term" value="F:phosphorelay sensor kinase activity"/>
    <property type="evidence" value="ECO:0007669"/>
    <property type="project" value="InterPro"/>
</dbReference>
<dbReference type="PROSITE" id="PS50110">
    <property type="entry name" value="RESPONSE_REGULATORY"/>
    <property type="match status" value="1"/>
</dbReference>
<dbReference type="InterPro" id="IPR004358">
    <property type="entry name" value="Sig_transdc_His_kin-like_C"/>
</dbReference>
<protein>
    <recommendedName>
        <fullName evidence="2">histidine kinase</fullName>
        <ecNumber evidence="2">2.7.13.3</ecNumber>
    </recommendedName>
</protein>
<dbReference type="Proteomes" id="UP000258127">
    <property type="component" value="Chromosome"/>
</dbReference>
<dbReference type="Gene3D" id="3.30.565.10">
    <property type="entry name" value="Histidine kinase-like ATPase, C-terminal domain"/>
    <property type="match status" value="1"/>
</dbReference>
<keyword evidence="4" id="KW-0808">Transferase</keyword>